<evidence type="ECO:0000313" key="3">
    <source>
        <dbReference type="Proteomes" id="UP000215005"/>
    </source>
</evidence>
<feature type="domain" description="dTDP-4-dehydro-6-deoxy-alpha-D-glucopyranose 2,3-dehydratase" evidence="1">
    <location>
        <begin position="39"/>
        <end position="239"/>
    </location>
</feature>
<dbReference type="Gene3D" id="3.90.79.40">
    <property type="entry name" value="EvaA sugar 2,3-dehydratase subunit"/>
    <property type="match status" value="2"/>
</dbReference>
<keyword evidence="3" id="KW-1185">Reference proteome</keyword>
<dbReference type="AlphaFoldDB" id="A0A223S164"/>
<evidence type="ECO:0000313" key="2">
    <source>
        <dbReference type="EMBL" id="ASU81856.1"/>
    </source>
</evidence>
<dbReference type="RefSeq" id="WP_094932187.1">
    <property type="nucleotide sequence ID" value="NZ_CP022753.1"/>
</dbReference>
<gene>
    <name evidence="2" type="ORF">CDO52_02795</name>
</gene>
<dbReference type="Pfam" id="PF03559">
    <property type="entry name" value="Hexose_dehydrat"/>
    <property type="match status" value="2"/>
</dbReference>
<dbReference type="KEGG" id="ngv:CDO52_02795"/>
<protein>
    <submittedName>
        <fullName evidence="2">NDP-hexose 2,3-dehydratase</fullName>
    </submittedName>
</protein>
<dbReference type="InterPro" id="IPR005212">
    <property type="entry name" value="EvaA-like"/>
</dbReference>
<evidence type="ECO:0000259" key="1">
    <source>
        <dbReference type="Pfam" id="PF03559"/>
    </source>
</evidence>
<accession>A0A223S164</accession>
<reference evidence="2 3" key="1">
    <citation type="submission" date="2017-08" db="EMBL/GenBank/DDBJ databases">
        <title>The complete genome sequence of Nocardiopsis gilva YIM 90087.</title>
        <authorList>
            <person name="Yin M."/>
            <person name="Tang S."/>
        </authorList>
    </citation>
    <scope>NUCLEOTIDE SEQUENCE [LARGE SCALE GENOMIC DNA]</scope>
    <source>
        <strain evidence="2 3">YIM 90087</strain>
    </source>
</reference>
<proteinExistence type="predicted"/>
<dbReference type="Proteomes" id="UP000215005">
    <property type="component" value="Chromosome"/>
</dbReference>
<dbReference type="OrthoDB" id="9814961at2"/>
<dbReference type="InterPro" id="IPR038153">
    <property type="entry name" value="EvaA-like_sf"/>
</dbReference>
<dbReference type="EMBL" id="CP022753">
    <property type="protein sequence ID" value="ASU81856.1"/>
    <property type="molecule type" value="Genomic_DNA"/>
</dbReference>
<feature type="domain" description="dTDP-4-dehydro-6-deoxy-alpha-D-glucopyranose 2,3-dehydratase" evidence="1">
    <location>
        <begin position="278"/>
        <end position="479"/>
    </location>
</feature>
<organism evidence="2 3">
    <name type="scientific">Nocardiopsis gilva YIM 90087</name>
    <dbReference type="NCBI Taxonomy" id="1235441"/>
    <lineage>
        <taxon>Bacteria</taxon>
        <taxon>Bacillati</taxon>
        <taxon>Actinomycetota</taxon>
        <taxon>Actinomycetes</taxon>
        <taxon>Streptosporangiales</taxon>
        <taxon>Nocardiopsidaceae</taxon>
        <taxon>Nocardiopsis</taxon>
    </lineage>
</organism>
<name>A0A223S164_9ACTN</name>
<sequence>MTIQGPSVFGPEAASGYSATRMARSLLDPHNSVTPLPRFLRWLEEYGSQDETEVHQVRLDRLDQWNIDPGTGNIRHGSGRFFTIEGLRAHRPGGPVERWTQPIIRQPEIGILGILVKEFDGVPHCLMQAKVEPGNFNGVQVSPTVQATRSNYTRVHKGRAVPYLEYFRDPGRHRVLSDVLQSEQGSWFYQKRNRNMVVEVTEDVEVLDGFCWVSVGQLHLLLTYPDLVNMDSRTVMGCMQVRAADPDTGAPDPLADDGGLRTSVARSTAEVPEDRFARTLHWITDVRTHNDMLVDLIPLNQVTGWKLAEGVVRHADGLFFEIVGVGITTGGREVRQWTQPLLRPTGTGLAAFFVRRVEGVLEVLVRAHVEPGLMDVLELGPTVQCTVANHAHLPAERRPRFLNAALDADPAAILFDTLLSEEGGRFHHARTRYLVVETTADGEVDAGPEHRWVTLRELSVLMRHSNYVNVEARTLVACLHSLLHDNS</sequence>
<dbReference type="GO" id="GO:0016829">
    <property type="term" value="F:lyase activity"/>
    <property type="evidence" value="ECO:0007669"/>
    <property type="project" value="InterPro"/>
</dbReference>